<dbReference type="InterPro" id="IPR004323">
    <property type="entry name" value="Ion_tolerance_CutA"/>
</dbReference>
<dbReference type="STRING" id="1576369.SAMN05421753_112167"/>
<dbReference type="EMBL" id="FOQD01000012">
    <property type="protein sequence ID" value="SFI80748.1"/>
    <property type="molecule type" value="Genomic_DNA"/>
</dbReference>
<dbReference type="InterPro" id="IPR015867">
    <property type="entry name" value="N-reg_PII/ATP_PRibTrfase_C"/>
</dbReference>
<dbReference type="Pfam" id="PF03091">
    <property type="entry name" value="CutA1"/>
    <property type="match status" value="1"/>
</dbReference>
<proteinExistence type="inferred from homology"/>
<gene>
    <name evidence="2" type="ORF">SAMN05421753_112167</name>
</gene>
<dbReference type="SUPFAM" id="SSF54913">
    <property type="entry name" value="GlnB-like"/>
    <property type="match status" value="1"/>
</dbReference>
<comment type="similarity">
    <text evidence="1">Belongs to the CutA family.</text>
</comment>
<evidence type="ECO:0000313" key="2">
    <source>
        <dbReference type="EMBL" id="SFI80748.1"/>
    </source>
</evidence>
<dbReference type="GO" id="GO:0010038">
    <property type="term" value="P:response to metal ion"/>
    <property type="evidence" value="ECO:0007669"/>
    <property type="project" value="InterPro"/>
</dbReference>
<accession>A0A1I3L7T4</accession>
<dbReference type="OrthoDB" id="37622at2"/>
<name>A0A1I3L7T4_9PLAN</name>
<dbReference type="AlphaFoldDB" id="A0A1I3L7T4"/>
<dbReference type="PANTHER" id="PTHR23419">
    <property type="entry name" value="DIVALENT CATION TOLERANCE CUTA-RELATED"/>
    <property type="match status" value="1"/>
</dbReference>
<sequence>MEIATLYVTAPHRESALSIARQLVENRLIACANIVEGVTSVYRWEDQIQTDAEVILLLKTRVDLIETVTEQIRSLHPYDCPCIVAWKSVGGNEPYLKWVETETGPLPPDLA</sequence>
<dbReference type="PANTHER" id="PTHR23419:SF8">
    <property type="entry name" value="FI09726P"/>
    <property type="match status" value="1"/>
</dbReference>
<reference evidence="3" key="1">
    <citation type="submission" date="2016-10" db="EMBL/GenBank/DDBJ databases">
        <authorList>
            <person name="Varghese N."/>
            <person name="Submissions S."/>
        </authorList>
    </citation>
    <scope>NUCLEOTIDE SEQUENCE [LARGE SCALE GENOMIC DNA]</scope>
    <source>
        <strain evidence="3">DSM 26348</strain>
    </source>
</reference>
<evidence type="ECO:0000313" key="3">
    <source>
        <dbReference type="Proteomes" id="UP000199518"/>
    </source>
</evidence>
<dbReference type="RefSeq" id="WP_092051957.1">
    <property type="nucleotide sequence ID" value="NZ_FOQD01000012.1"/>
</dbReference>
<dbReference type="Gene3D" id="3.30.70.120">
    <property type="match status" value="1"/>
</dbReference>
<keyword evidence="3" id="KW-1185">Reference proteome</keyword>
<protein>
    <submittedName>
        <fullName evidence="2">Divalent cation tolerance protein</fullName>
    </submittedName>
</protein>
<dbReference type="GO" id="GO:0005507">
    <property type="term" value="F:copper ion binding"/>
    <property type="evidence" value="ECO:0007669"/>
    <property type="project" value="TreeGrafter"/>
</dbReference>
<organism evidence="2 3">
    <name type="scientific">Planctomicrobium piriforme</name>
    <dbReference type="NCBI Taxonomy" id="1576369"/>
    <lineage>
        <taxon>Bacteria</taxon>
        <taxon>Pseudomonadati</taxon>
        <taxon>Planctomycetota</taxon>
        <taxon>Planctomycetia</taxon>
        <taxon>Planctomycetales</taxon>
        <taxon>Planctomycetaceae</taxon>
        <taxon>Planctomicrobium</taxon>
    </lineage>
</organism>
<evidence type="ECO:0000256" key="1">
    <source>
        <dbReference type="ARBA" id="ARBA00010169"/>
    </source>
</evidence>
<dbReference type="Proteomes" id="UP000199518">
    <property type="component" value="Unassembled WGS sequence"/>
</dbReference>
<dbReference type="InterPro" id="IPR011322">
    <property type="entry name" value="N-reg_PII-like_a/b"/>
</dbReference>